<proteinExistence type="predicted"/>
<comment type="caution">
    <text evidence="1">The sequence shown here is derived from an EMBL/GenBank/DDBJ whole genome shotgun (WGS) entry which is preliminary data.</text>
</comment>
<evidence type="ECO:0000313" key="1">
    <source>
        <dbReference type="EMBL" id="ERT12574.1"/>
    </source>
</evidence>
<protein>
    <submittedName>
        <fullName evidence="1">Uncharacterized protein</fullName>
    </submittedName>
</protein>
<reference evidence="1 2" key="1">
    <citation type="submission" date="2013-10" db="EMBL/GenBank/DDBJ databases">
        <title>Whole Genome Shotgun Sequence of Photorhabdus temperata J3.</title>
        <authorList>
            <person name="Park G.-S."/>
            <person name="Hong S.-J."/>
            <person name="Shin J.-H."/>
        </authorList>
    </citation>
    <scope>NUCLEOTIDE SEQUENCE [LARGE SCALE GENOMIC DNA]</scope>
    <source>
        <strain evidence="1 2">J3</strain>
    </source>
</reference>
<sequence length="42" mass="4623">MIVYITSAASTIKKGKGKGLQPESGVFRKWFSLPKNSRLILA</sequence>
<dbReference type="AlphaFoldDB" id="U7QX49"/>
<dbReference type="EMBL" id="AXDT01000124">
    <property type="protein sequence ID" value="ERT12574.1"/>
    <property type="molecule type" value="Genomic_DNA"/>
</dbReference>
<organism evidence="1 2">
    <name type="scientific">Photorhabdus temperata J3</name>
    <dbReference type="NCBI Taxonomy" id="1389415"/>
    <lineage>
        <taxon>Bacteria</taxon>
        <taxon>Pseudomonadati</taxon>
        <taxon>Pseudomonadota</taxon>
        <taxon>Gammaproteobacteria</taxon>
        <taxon>Enterobacterales</taxon>
        <taxon>Morganellaceae</taxon>
        <taxon>Photorhabdus</taxon>
    </lineage>
</organism>
<gene>
    <name evidence="1" type="ORF">O185_13545</name>
</gene>
<keyword evidence="2" id="KW-1185">Reference proteome</keyword>
<name>U7QX49_PHOTE</name>
<accession>U7QX49</accession>
<evidence type="ECO:0000313" key="2">
    <source>
        <dbReference type="Proteomes" id="UP000017133"/>
    </source>
</evidence>
<dbReference type="Proteomes" id="UP000017133">
    <property type="component" value="Unassembled WGS sequence"/>
</dbReference>